<keyword evidence="2" id="KW-1185">Reference proteome</keyword>
<evidence type="ECO:0000313" key="2">
    <source>
        <dbReference type="Proteomes" id="UP000199182"/>
    </source>
</evidence>
<dbReference type="AlphaFoldDB" id="A0A1H0EBY0"/>
<reference evidence="1 2" key="1">
    <citation type="submission" date="2016-10" db="EMBL/GenBank/DDBJ databases">
        <authorList>
            <person name="de Groot N.N."/>
        </authorList>
    </citation>
    <scope>NUCLEOTIDE SEQUENCE [LARGE SCALE GENOMIC DNA]</scope>
    <source>
        <strain evidence="1 2">CGMCC 1.5012</strain>
    </source>
</reference>
<evidence type="ECO:0000313" key="1">
    <source>
        <dbReference type="EMBL" id="SDN79828.1"/>
    </source>
</evidence>
<sequence>MRKCPVCENSINDNNTKCYSCNSEITYGSKGRIKAFKDGRVILSEAERRQKEARQAALPMRYCWICGNEIRFGQYYCTLCGEDDAYNNGVPWPAPKY</sequence>
<gene>
    <name evidence="1" type="ORF">SAMN05192585_13243</name>
</gene>
<protein>
    <recommendedName>
        <fullName evidence="3">Double zinc ribbon</fullName>
    </recommendedName>
</protein>
<dbReference type="Proteomes" id="UP000199182">
    <property type="component" value="Unassembled WGS sequence"/>
</dbReference>
<organism evidence="1 2">
    <name type="scientific">Acetanaerobacterium elongatum</name>
    <dbReference type="NCBI Taxonomy" id="258515"/>
    <lineage>
        <taxon>Bacteria</taxon>
        <taxon>Bacillati</taxon>
        <taxon>Bacillota</taxon>
        <taxon>Clostridia</taxon>
        <taxon>Eubacteriales</taxon>
        <taxon>Oscillospiraceae</taxon>
        <taxon>Acetanaerobacterium</taxon>
    </lineage>
</organism>
<proteinExistence type="predicted"/>
<evidence type="ECO:0008006" key="3">
    <source>
        <dbReference type="Google" id="ProtNLM"/>
    </source>
</evidence>
<accession>A0A1H0EBY0</accession>
<name>A0A1H0EBY0_9FIRM</name>
<dbReference type="EMBL" id="FNID01000032">
    <property type="protein sequence ID" value="SDN79828.1"/>
    <property type="molecule type" value="Genomic_DNA"/>
</dbReference>